<name>A0A6J5RXJ6_9CAUD</name>
<organism evidence="1">
    <name type="scientific">uncultured Caudovirales phage</name>
    <dbReference type="NCBI Taxonomy" id="2100421"/>
    <lineage>
        <taxon>Viruses</taxon>
        <taxon>Duplodnaviria</taxon>
        <taxon>Heunggongvirae</taxon>
        <taxon>Uroviricota</taxon>
        <taxon>Caudoviricetes</taxon>
        <taxon>Peduoviridae</taxon>
        <taxon>Maltschvirus</taxon>
        <taxon>Maltschvirus maltsch</taxon>
    </lineage>
</organism>
<dbReference type="EMBL" id="LR797331">
    <property type="protein sequence ID" value="CAB4203471.1"/>
    <property type="molecule type" value="Genomic_DNA"/>
</dbReference>
<reference evidence="1" key="1">
    <citation type="submission" date="2020-05" db="EMBL/GenBank/DDBJ databases">
        <authorList>
            <person name="Chiriac C."/>
            <person name="Salcher M."/>
            <person name="Ghai R."/>
            <person name="Kavagutti S V."/>
        </authorList>
    </citation>
    <scope>NUCLEOTIDE SEQUENCE</scope>
</reference>
<protein>
    <submittedName>
        <fullName evidence="1">Uncharacterized protein</fullName>
    </submittedName>
</protein>
<evidence type="ECO:0000313" key="1">
    <source>
        <dbReference type="EMBL" id="CAB4203471.1"/>
    </source>
</evidence>
<proteinExistence type="predicted"/>
<accession>A0A6J5RXJ6</accession>
<gene>
    <name evidence="1" type="ORF">UFOVP1382_87</name>
</gene>
<sequence length="82" mass="9465">MGKPKGLTSRHVGFVLVASDGRFYNFRNHRLYEHFDWTCCMFSSRDSAKVRRDDCRRNKPFGDVTVEIREVEVAPSLAPVTT</sequence>